<dbReference type="GO" id="GO:0003723">
    <property type="term" value="F:RNA binding"/>
    <property type="evidence" value="ECO:0007669"/>
    <property type="project" value="UniProtKB-UniRule"/>
</dbReference>
<organism evidence="4 5">
    <name type="scientific">Methanogenium marinum</name>
    <dbReference type="NCBI Taxonomy" id="348610"/>
    <lineage>
        <taxon>Archaea</taxon>
        <taxon>Methanobacteriati</taxon>
        <taxon>Methanobacteriota</taxon>
        <taxon>Stenosarchaea group</taxon>
        <taxon>Methanomicrobia</taxon>
        <taxon>Methanomicrobiales</taxon>
        <taxon>Methanomicrobiaceae</taxon>
        <taxon>Methanogenium</taxon>
    </lineage>
</organism>
<proteinExistence type="predicted"/>
<protein>
    <submittedName>
        <fullName evidence="4">KH domain-containing protein</fullName>
    </submittedName>
</protein>
<reference evidence="4" key="1">
    <citation type="submission" date="2022-01" db="EMBL/GenBank/DDBJ databases">
        <title>Draft genome of Methanogenium marinum DSM 15558.</title>
        <authorList>
            <person name="Chen S.-C."/>
            <person name="You Y.-T."/>
        </authorList>
    </citation>
    <scope>NUCLEOTIDE SEQUENCE</scope>
    <source>
        <strain evidence="4">DSM 15558</strain>
    </source>
</reference>
<evidence type="ECO:0000256" key="2">
    <source>
        <dbReference type="PROSITE-ProRule" id="PRU00117"/>
    </source>
</evidence>
<dbReference type="NCBIfam" id="TIGR03665">
    <property type="entry name" value="arCOG04150"/>
    <property type="match status" value="1"/>
</dbReference>
<keyword evidence="5" id="KW-1185">Reference proteome</keyword>
<dbReference type="InterPro" id="IPR019964">
    <property type="entry name" value="KH_domain_protein_archaea"/>
</dbReference>
<dbReference type="EMBL" id="JAKELO010000002">
    <property type="protein sequence ID" value="MDE4908404.1"/>
    <property type="molecule type" value="Genomic_DNA"/>
</dbReference>
<dbReference type="Gene3D" id="3.30.1370.10">
    <property type="entry name" value="K Homology domain, type 1"/>
    <property type="match status" value="2"/>
</dbReference>
<evidence type="ECO:0000313" key="4">
    <source>
        <dbReference type="EMBL" id="MDE4908404.1"/>
    </source>
</evidence>
<dbReference type="RefSeq" id="WP_274925032.1">
    <property type="nucleotide sequence ID" value="NZ_JAKELO010000002.1"/>
</dbReference>
<dbReference type="PROSITE" id="PS50084">
    <property type="entry name" value="KH_TYPE_1"/>
    <property type="match status" value="1"/>
</dbReference>
<dbReference type="InterPro" id="IPR055211">
    <property type="entry name" value="KH_PNO1_2nd"/>
</dbReference>
<comment type="caution">
    <text evidence="4">The sequence shown here is derived from an EMBL/GenBank/DDBJ whole genome shotgun (WGS) entry which is preliminary data.</text>
</comment>
<dbReference type="NCBIfam" id="NF010332">
    <property type="entry name" value="PRK13763.2-2"/>
    <property type="match status" value="1"/>
</dbReference>
<keyword evidence="1 2" id="KW-0694">RNA-binding</keyword>
<dbReference type="SUPFAM" id="SSF54791">
    <property type="entry name" value="Eukaryotic type KH-domain (KH-domain type I)"/>
    <property type="match status" value="2"/>
</dbReference>
<name>A0A9Q4KTF9_9EURY</name>
<sequence length="180" mass="20006">MTTTEIKITANRIPVLIGKGGKTKYGIEKKTGTKLTIDSEDGLVGIEGEDAIAVLRTTEMVRAINRGFSPERAATIFEDEDMMLDILDLSNVCSTPKQMERLRGRIIGKEGRAREQIEDMSGAILSVQGKTVAIIGMIDQVKNARTAVEMLVEGLPHATVFSFLDRKKKEAKYDMLDYYY</sequence>
<dbReference type="Pfam" id="PF22891">
    <property type="entry name" value="KH_PNO1_2nd"/>
    <property type="match status" value="1"/>
</dbReference>
<dbReference type="SMART" id="SM00322">
    <property type="entry name" value="KH"/>
    <property type="match status" value="2"/>
</dbReference>
<evidence type="ECO:0000256" key="1">
    <source>
        <dbReference type="ARBA" id="ARBA00022884"/>
    </source>
</evidence>
<feature type="domain" description="K Homology" evidence="3">
    <location>
        <begin position="2"/>
        <end position="66"/>
    </location>
</feature>
<dbReference type="PANTHER" id="PTHR12826:SF13">
    <property type="entry name" value="RNA-BINDING PROTEIN PNO1"/>
    <property type="match status" value="1"/>
</dbReference>
<evidence type="ECO:0000259" key="3">
    <source>
        <dbReference type="SMART" id="SM00322"/>
    </source>
</evidence>
<accession>A0A9Q4KTF9</accession>
<dbReference type="AlphaFoldDB" id="A0A9Q4KTF9"/>
<dbReference type="Pfam" id="PF00013">
    <property type="entry name" value="KH_1"/>
    <property type="match status" value="1"/>
</dbReference>
<dbReference type="InterPro" id="IPR004087">
    <property type="entry name" value="KH_dom"/>
</dbReference>
<gene>
    <name evidence="4" type="ORF">L0665_07235</name>
</gene>
<dbReference type="Proteomes" id="UP001143747">
    <property type="component" value="Unassembled WGS sequence"/>
</dbReference>
<dbReference type="InterPro" id="IPR004088">
    <property type="entry name" value="KH_dom_type_1"/>
</dbReference>
<dbReference type="InterPro" id="IPR036612">
    <property type="entry name" value="KH_dom_type_1_sf"/>
</dbReference>
<feature type="domain" description="K Homology" evidence="3">
    <location>
        <begin position="90"/>
        <end position="153"/>
    </location>
</feature>
<dbReference type="PANTHER" id="PTHR12826">
    <property type="entry name" value="RIBONUCLEASE Y"/>
    <property type="match status" value="1"/>
</dbReference>
<evidence type="ECO:0000313" key="5">
    <source>
        <dbReference type="Proteomes" id="UP001143747"/>
    </source>
</evidence>